<evidence type="ECO:0000259" key="1">
    <source>
        <dbReference type="Pfam" id="PF18765"/>
    </source>
</evidence>
<evidence type="ECO:0000313" key="2">
    <source>
        <dbReference type="EMBL" id="QXM06663.1"/>
    </source>
</evidence>
<name>A0ABX8RCC3_9CLOT</name>
<protein>
    <submittedName>
        <fullName evidence="2">Nucleotidyltransferase domain-containing protein</fullName>
    </submittedName>
</protein>
<dbReference type="Proteomes" id="UP000886818">
    <property type="component" value="Chromosome"/>
</dbReference>
<keyword evidence="3" id="KW-1185">Reference proteome</keyword>
<feature type="domain" description="Polymerase beta nucleotidyltransferase" evidence="1">
    <location>
        <begin position="13"/>
        <end position="101"/>
    </location>
</feature>
<dbReference type="InterPro" id="IPR041633">
    <property type="entry name" value="Polbeta"/>
</dbReference>
<organism evidence="2 3">
    <name type="scientific">Crassaminicella indica</name>
    <dbReference type="NCBI Taxonomy" id="2855394"/>
    <lineage>
        <taxon>Bacteria</taxon>
        <taxon>Bacillati</taxon>
        <taxon>Bacillota</taxon>
        <taxon>Clostridia</taxon>
        <taxon>Eubacteriales</taxon>
        <taxon>Clostridiaceae</taxon>
        <taxon>Crassaminicella</taxon>
    </lineage>
</organism>
<dbReference type="CDD" id="cd05403">
    <property type="entry name" value="NT_KNTase_like"/>
    <property type="match status" value="1"/>
</dbReference>
<sequence>MRFGIPSKSMGLIKDALIRRKEIEKAAIFGSRAIGNYKNGSDVDIVIYGIDITVEIVNQISVELNEKLPLPYYFDVVHYEGLKHEGLKKHIDKFGKVFYKR</sequence>
<accession>A0ABX8RCC3</accession>
<reference evidence="2" key="1">
    <citation type="submission" date="2021-07" db="EMBL/GenBank/DDBJ databases">
        <title>Complete genome sequence of Crassaminicella sp. 143-21, isolated from a deep-sea hydrothermal vent.</title>
        <authorList>
            <person name="Li X."/>
        </authorList>
    </citation>
    <scope>NUCLEOTIDE SEQUENCE</scope>
    <source>
        <strain evidence="2">143-21</strain>
    </source>
</reference>
<dbReference type="EMBL" id="CP078093">
    <property type="protein sequence ID" value="QXM06663.1"/>
    <property type="molecule type" value="Genomic_DNA"/>
</dbReference>
<dbReference type="RefSeq" id="WP_218283359.1">
    <property type="nucleotide sequence ID" value="NZ_CP078093.1"/>
</dbReference>
<proteinExistence type="predicted"/>
<evidence type="ECO:0000313" key="3">
    <source>
        <dbReference type="Proteomes" id="UP000886818"/>
    </source>
</evidence>
<gene>
    <name evidence="2" type="ORF">KVH43_02780</name>
</gene>
<dbReference type="Pfam" id="PF18765">
    <property type="entry name" value="Polbeta"/>
    <property type="match status" value="1"/>
</dbReference>